<evidence type="ECO:0000256" key="5">
    <source>
        <dbReference type="ARBA" id="ARBA00023273"/>
    </source>
</evidence>
<protein>
    <recommendedName>
        <fullName evidence="6">HYDIN/VesB/CFA65-like Ig-like domain-containing protein</fullName>
    </recommendedName>
</protein>
<keyword evidence="5" id="KW-0966">Cell projection</keyword>
<dbReference type="InterPro" id="IPR013783">
    <property type="entry name" value="Ig-like_fold"/>
</dbReference>
<feature type="non-terminal residue" evidence="7">
    <location>
        <position position="1"/>
    </location>
</feature>
<dbReference type="NCBIfam" id="NF012200">
    <property type="entry name" value="choice_anch_D"/>
    <property type="match status" value="1"/>
</dbReference>
<dbReference type="GO" id="GO:0005929">
    <property type="term" value="C:cilium"/>
    <property type="evidence" value="ECO:0007669"/>
    <property type="project" value="UniProtKB-SubCell"/>
</dbReference>
<dbReference type="InterPro" id="IPR053879">
    <property type="entry name" value="HYDIN_VesB_CFA65-like_Ig"/>
</dbReference>
<sequence length="355" mass="37990">LSYMGDGLNAGTDTLYFWADVNRNGTKESWEPSATATNTWEVPTLTVSPTSATTALGETHYTDATVKNSIDQPMAGIPVKLSVTAGPNTGETGSNDTNMMGMAGLSYMGDGLNAGTDTLYFWADINRNGTKESWEPSASATNTWIAPDIEVTPTYQNFGDVEFGNSRSNIITVTNMGDADLNISNIAIQVGQSGDFVISQYPNYTVQPGKTVDIEITYRPVALGNADAVLRITSDDPDESVVDVTLVGKGVWLNAPPSQQVQIVVNFVAQSVSDQTLYGTGQGSSPAQRLNSFRNDLLAVDTIIRKGNINGTCNKLRELYGRVNPDDNKQDFVAGSSSLTLANIIQAMRTNLGCI</sequence>
<evidence type="ECO:0000313" key="7">
    <source>
        <dbReference type="EMBL" id="KKM62921.1"/>
    </source>
</evidence>
<name>A0A0F9JKL5_9ZZZZ</name>
<evidence type="ECO:0000259" key="6">
    <source>
        <dbReference type="Pfam" id="PF22544"/>
    </source>
</evidence>
<comment type="subcellular location">
    <subcellularLocation>
        <location evidence="1">Cell projection</location>
        <location evidence="1">Cilium</location>
    </subcellularLocation>
    <subcellularLocation>
        <location evidence="2">Cytoplasm</location>
    </subcellularLocation>
</comment>
<evidence type="ECO:0000256" key="2">
    <source>
        <dbReference type="ARBA" id="ARBA00004496"/>
    </source>
</evidence>
<proteinExistence type="predicted"/>
<gene>
    <name evidence="7" type="ORF">LCGC14_1516750</name>
</gene>
<keyword evidence="3" id="KW-0963">Cytoplasm</keyword>
<feature type="domain" description="HYDIN/VesB/CFA65-like Ig-like" evidence="6">
    <location>
        <begin position="147"/>
        <end position="246"/>
    </location>
</feature>
<keyword evidence="4" id="KW-0969">Cilium</keyword>
<comment type="caution">
    <text evidence="7">The sequence shown here is derived from an EMBL/GenBank/DDBJ whole genome shotgun (WGS) entry which is preliminary data.</text>
</comment>
<reference evidence="7" key="1">
    <citation type="journal article" date="2015" name="Nature">
        <title>Complex archaea that bridge the gap between prokaryotes and eukaryotes.</title>
        <authorList>
            <person name="Spang A."/>
            <person name="Saw J.H."/>
            <person name="Jorgensen S.L."/>
            <person name="Zaremba-Niedzwiedzka K."/>
            <person name="Martijn J."/>
            <person name="Lind A.E."/>
            <person name="van Eijk R."/>
            <person name="Schleper C."/>
            <person name="Guy L."/>
            <person name="Ettema T.J."/>
        </authorList>
    </citation>
    <scope>NUCLEOTIDE SEQUENCE</scope>
</reference>
<evidence type="ECO:0000256" key="4">
    <source>
        <dbReference type="ARBA" id="ARBA00023069"/>
    </source>
</evidence>
<organism evidence="7">
    <name type="scientific">marine sediment metagenome</name>
    <dbReference type="NCBI Taxonomy" id="412755"/>
    <lineage>
        <taxon>unclassified sequences</taxon>
        <taxon>metagenomes</taxon>
        <taxon>ecological metagenomes</taxon>
    </lineage>
</organism>
<dbReference type="Gene3D" id="2.60.40.10">
    <property type="entry name" value="Immunoglobulins"/>
    <property type="match status" value="2"/>
</dbReference>
<dbReference type="Pfam" id="PF22544">
    <property type="entry name" value="HYDIN_VesB_CFA65-like_Ig"/>
    <property type="match status" value="1"/>
</dbReference>
<dbReference type="AlphaFoldDB" id="A0A0F9JKL5"/>
<evidence type="ECO:0000256" key="1">
    <source>
        <dbReference type="ARBA" id="ARBA00004138"/>
    </source>
</evidence>
<accession>A0A0F9JKL5</accession>
<dbReference type="EMBL" id="LAZR01011200">
    <property type="protein sequence ID" value="KKM62921.1"/>
    <property type="molecule type" value="Genomic_DNA"/>
</dbReference>
<evidence type="ECO:0000256" key="3">
    <source>
        <dbReference type="ARBA" id="ARBA00022490"/>
    </source>
</evidence>
<dbReference type="GO" id="GO:0005737">
    <property type="term" value="C:cytoplasm"/>
    <property type="evidence" value="ECO:0007669"/>
    <property type="project" value="UniProtKB-SubCell"/>
</dbReference>